<keyword evidence="1" id="KW-0472">Membrane</keyword>
<organism evidence="2 3">
    <name type="scientific">Candidatus Allofournierella pullicola</name>
    <dbReference type="NCBI Taxonomy" id="2838596"/>
    <lineage>
        <taxon>Bacteria</taxon>
        <taxon>Bacillati</taxon>
        <taxon>Bacillota</taxon>
        <taxon>Clostridia</taxon>
        <taxon>Eubacteriales</taxon>
        <taxon>Oscillospiraceae</taxon>
        <taxon>Allofournierella</taxon>
    </lineage>
</organism>
<keyword evidence="1" id="KW-1133">Transmembrane helix</keyword>
<evidence type="ECO:0000313" key="3">
    <source>
        <dbReference type="Proteomes" id="UP000824193"/>
    </source>
</evidence>
<accession>A0A9D1V339</accession>
<reference evidence="2" key="1">
    <citation type="journal article" date="2021" name="PeerJ">
        <title>Extensive microbial diversity within the chicken gut microbiome revealed by metagenomics and culture.</title>
        <authorList>
            <person name="Gilroy R."/>
            <person name="Ravi A."/>
            <person name="Getino M."/>
            <person name="Pursley I."/>
            <person name="Horton D.L."/>
            <person name="Alikhan N.F."/>
            <person name="Baker D."/>
            <person name="Gharbi K."/>
            <person name="Hall N."/>
            <person name="Watson M."/>
            <person name="Adriaenssens E.M."/>
            <person name="Foster-Nyarko E."/>
            <person name="Jarju S."/>
            <person name="Secka A."/>
            <person name="Antonio M."/>
            <person name="Oren A."/>
            <person name="Chaudhuri R.R."/>
            <person name="La Ragione R."/>
            <person name="Hildebrand F."/>
            <person name="Pallen M.J."/>
        </authorList>
    </citation>
    <scope>NUCLEOTIDE SEQUENCE</scope>
    <source>
        <strain evidence="2">2239</strain>
    </source>
</reference>
<evidence type="ECO:0000313" key="2">
    <source>
        <dbReference type="EMBL" id="HIX05205.1"/>
    </source>
</evidence>
<proteinExistence type="predicted"/>
<keyword evidence="1" id="KW-0812">Transmembrane</keyword>
<dbReference type="AlphaFoldDB" id="A0A9D1V339"/>
<evidence type="ECO:0000256" key="1">
    <source>
        <dbReference type="SAM" id="Phobius"/>
    </source>
</evidence>
<name>A0A9D1V339_9FIRM</name>
<reference evidence="2" key="2">
    <citation type="submission" date="2021-04" db="EMBL/GenBank/DDBJ databases">
        <authorList>
            <person name="Gilroy R."/>
        </authorList>
    </citation>
    <scope>NUCLEOTIDE SEQUENCE</scope>
    <source>
        <strain evidence="2">2239</strain>
    </source>
</reference>
<dbReference type="EMBL" id="DXFW01000011">
    <property type="protein sequence ID" value="HIX05205.1"/>
    <property type="molecule type" value="Genomic_DNA"/>
</dbReference>
<sequence>MKKLLDWANDCIRRWDWKNVALLKFCMLSLGVLVGLALPNRGRRLVKHICAEVFLLTWATLMVDCFRMTLPKNSADSAE</sequence>
<protein>
    <submittedName>
        <fullName evidence="2">Permease of phosphate ABC transporter</fullName>
    </submittedName>
</protein>
<dbReference type="Proteomes" id="UP000824193">
    <property type="component" value="Unassembled WGS sequence"/>
</dbReference>
<comment type="caution">
    <text evidence="2">The sequence shown here is derived from an EMBL/GenBank/DDBJ whole genome shotgun (WGS) entry which is preliminary data.</text>
</comment>
<feature type="transmembrane region" description="Helical" evidence="1">
    <location>
        <begin position="21"/>
        <end position="39"/>
    </location>
</feature>
<gene>
    <name evidence="2" type="ORF">H9865_03720</name>
</gene>